<dbReference type="EMBL" id="JAJNEC010000008">
    <property type="protein sequence ID" value="MCD2426231.1"/>
    <property type="molecule type" value="Genomic_DNA"/>
</dbReference>
<reference evidence="2 3" key="1">
    <citation type="submission" date="2021-11" db="EMBL/GenBank/DDBJ databases">
        <title>Genomic of Niabella pedocola.</title>
        <authorList>
            <person name="Wu T."/>
        </authorList>
    </citation>
    <scope>NUCLEOTIDE SEQUENCE [LARGE SCALE GENOMIC DNA]</scope>
    <source>
        <strain evidence="2 3">JCM 31011</strain>
    </source>
</reference>
<evidence type="ECO:0000313" key="3">
    <source>
        <dbReference type="Proteomes" id="UP001199816"/>
    </source>
</evidence>
<keyword evidence="3" id="KW-1185">Reference proteome</keyword>
<name>A0ABS8Q1Z2_9BACT</name>
<sequence>MRYITGILATAVILCITAYLTLSVWGINPVDPAHLRKALITLGILLAAAFLLIILVPFFFKNHSKGYQQNGGNVAQPRQR</sequence>
<dbReference type="Proteomes" id="UP001199816">
    <property type="component" value="Unassembled WGS sequence"/>
</dbReference>
<dbReference type="RefSeq" id="WP_231008819.1">
    <property type="nucleotide sequence ID" value="NZ_JAJNEC010000008.1"/>
</dbReference>
<feature type="transmembrane region" description="Helical" evidence="1">
    <location>
        <begin position="7"/>
        <end position="27"/>
    </location>
</feature>
<evidence type="ECO:0000313" key="2">
    <source>
        <dbReference type="EMBL" id="MCD2426231.1"/>
    </source>
</evidence>
<evidence type="ECO:0000256" key="1">
    <source>
        <dbReference type="SAM" id="Phobius"/>
    </source>
</evidence>
<keyword evidence="1" id="KW-0812">Transmembrane</keyword>
<accession>A0ABS8Q1Z2</accession>
<proteinExistence type="predicted"/>
<organism evidence="2 3">
    <name type="scientific">Niabella pedocola</name>
    <dbReference type="NCBI Taxonomy" id="1752077"/>
    <lineage>
        <taxon>Bacteria</taxon>
        <taxon>Pseudomonadati</taxon>
        <taxon>Bacteroidota</taxon>
        <taxon>Chitinophagia</taxon>
        <taxon>Chitinophagales</taxon>
        <taxon>Chitinophagaceae</taxon>
        <taxon>Niabella</taxon>
    </lineage>
</organism>
<keyword evidence="1" id="KW-0472">Membrane</keyword>
<protein>
    <recommendedName>
        <fullName evidence="4">Outer membrane assembly protein</fullName>
    </recommendedName>
</protein>
<keyword evidence="1" id="KW-1133">Transmembrane helix</keyword>
<feature type="transmembrane region" description="Helical" evidence="1">
    <location>
        <begin position="39"/>
        <end position="60"/>
    </location>
</feature>
<comment type="caution">
    <text evidence="2">The sequence shown here is derived from an EMBL/GenBank/DDBJ whole genome shotgun (WGS) entry which is preliminary data.</text>
</comment>
<gene>
    <name evidence="2" type="ORF">LQ567_25825</name>
</gene>
<evidence type="ECO:0008006" key="4">
    <source>
        <dbReference type="Google" id="ProtNLM"/>
    </source>
</evidence>